<feature type="non-terminal residue" evidence="1">
    <location>
        <position position="50"/>
    </location>
</feature>
<keyword evidence="2" id="KW-1185">Reference proteome</keyword>
<evidence type="ECO:0000313" key="1">
    <source>
        <dbReference type="EMBL" id="CAG8854327.1"/>
    </source>
</evidence>
<dbReference type="EMBL" id="CAJVQB010136211">
    <property type="protein sequence ID" value="CAG8854327.1"/>
    <property type="molecule type" value="Genomic_DNA"/>
</dbReference>
<name>A0ABN7XGD8_GIGMA</name>
<organism evidence="1 2">
    <name type="scientific">Gigaspora margarita</name>
    <dbReference type="NCBI Taxonomy" id="4874"/>
    <lineage>
        <taxon>Eukaryota</taxon>
        <taxon>Fungi</taxon>
        <taxon>Fungi incertae sedis</taxon>
        <taxon>Mucoromycota</taxon>
        <taxon>Glomeromycotina</taxon>
        <taxon>Glomeromycetes</taxon>
        <taxon>Diversisporales</taxon>
        <taxon>Gigasporaceae</taxon>
        <taxon>Gigaspora</taxon>
    </lineage>
</organism>
<gene>
    <name evidence="1" type="ORF">GMARGA_LOCUS43148</name>
</gene>
<sequence length="50" mass="5939">SDKVTEYDISKIPFQYQLSLRYLYATNERYDYVISSLPDHEFTLESNLTA</sequence>
<accession>A0ABN7XGD8</accession>
<comment type="caution">
    <text evidence="1">The sequence shown here is derived from an EMBL/GenBank/DDBJ whole genome shotgun (WGS) entry which is preliminary data.</text>
</comment>
<dbReference type="Proteomes" id="UP000789901">
    <property type="component" value="Unassembled WGS sequence"/>
</dbReference>
<proteinExistence type="predicted"/>
<feature type="non-terminal residue" evidence="1">
    <location>
        <position position="1"/>
    </location>
</feature>
<evidence type="ECO:0000313" key="2">
    <source>
        <dbReference type="Proteomes" id="UP000789901"/>
    </source>
</evidence>
<protein>
    <submittedName>
        <fullName evidence="1">19568_t:CDS:1</fullName>
    </submittedName>
</protein>
<reference evidence="1 2" key="1">
    <citation type="submission" date="2021-06" db="EMBL/GenBank/DDBJ databases">
        <authorList>
            <person name="Kallberg Y."/>
            <person name="Tangrot J."/>
            <person name="Rosling A."/>
        </authorList>
    </citation>
    <scope>NUCLEOTIDE SEQUENCE [LARGE SCALE GENOMIC DNA]</scope>
    <source>
        <strain evidence="1 2">120-4 pot B 10/14</strain>
    </source>
</reference>